<reference evidence="3" key="1">
    <citation type="journal article" date="2019" name="Int. J. Syst. Evol. Microbiol.">
        <title>The Global Catalogue of Microorganisms (GCM) 10K type strain sequencing project: providing services to taxonomists for standard genome sequencing and annotation.</title>
        <authorList>
            <consortium name="The Broad Institute Genomics Platform"/>
            <consortium name="The Broad Institute Genome Sequencing Center for Infectious Disease"/>
            <person name="Wu L."/>
            <person name="Ma J."/>
        </authorList>
    </citation>
    <scope>NUCLEOTIDE SEQUENCE [LARGE SCALE GENOMIC DNA]</scope>
    <source>
        <strain evidence="3">JCM 16929</strain>
    </source>
</reference>
<sequence length="568" mass="62157">MTIPDTQPDQAPELDAGPNRRRRRRLDQQRRRQQRREARAEKTARRRQGPAASLFSTDPEEPDDTDEPTGGEGDYLADRGQWDDLKGPTPRGLRRNRFLDQLGWYEVADRDATITSTRQVVATNPALIRSQPPFSGGPTGIDEQTGMYVGSDPFVLYDKGIVESINVVLVGDVGVAKSSFVKNHYVQDPIYAGRQVCCFDRKRNRDRHAEYDPIARIVEASGKRVARIRFDRAGNGARVNILDPRIIARGGDQYDTVGQDELLAMVAELLHGPLTSEERFALSAAHRQALSVAAQQERVPVLSDVVDALFQPDLAYLPPALAASGHVEVKDMLGYGLRLGFDLHGALDGTLSGLIDGPTRDADGHDLDLDADLIVVDTSTLQDGSAALMLVMAIMSTFISSVWSLTARQSVVIIEEGYTADFPSVAAILRSLAKRGRGVGVSLVLVLHHLSDIDTDSPLAALFRETGVIHLLRQAQLAEAKHTNDLLGLGDLTETIQHLAKGTHILIEGRPELRPPRVVCHVRTDLDRWANYTDAAITGGTDAPTSPFDDDPSGDGVQADDREEAMTR</sequence>
<evidence type="ECO:0000313" key="2">
    <source>
        <dbReference type="EMBL" id="GAA3628822.1"/>
    </source>
</evidence>
<dbReference type="Proteomes" id="UP001501490">
    <property type="component" value="Unassembled WGS sequence"/>
</dbReference>
<dbReference type="EMBL" id="BAABAB010000023">
    <property type="protein sequence ID" value="GAA3628822.1"/>
    <property type="molecule type" value="Genomic_DNA"/>
</dbReference>
<evidence type="ECO:0000256" key="1">
    <source>
        <dbReference type="SAM" id="MobiDB-lite"/>
    </source>
</evidence>
<comment type="caution">
    <text evidence="2">The sequence shown here is derived from an EMBL/GenBank/DDBJ whole genome shotgun (WGS) entry which is preliminary data.</text>
</comment>
<accession>A0ABP7AC91</accession>
<dbReference type="InterPro" id="IPR027417">
    <property type="entry name" value="P-loop_NTPase"/>
</dbReference>
<dbReference type="Gene3D" id="1.10.8.730">
    <property type="match status" value="1"/>
</dbReference>
<protein>
    <recommendedName>
        <fullName evidence="4">ATP-binding protein</fullName>
    </recommendedName>
</protein>
<feature type="region of interest" description="Disordered" evidence="1">
    <location>
        <begin position="537"/>
        <end position="568"/>
    </location>
</feature>
<feature type="compositionally biased region" description="Basic and acidic residues" evidence="1">
    <location>
        <begin position="76"/>
        <end position="86"/>
    </location>
</feature>
<dbReference type="RefSeq" id="WP_344806732.1">
    <property type="nucleotide sequence ID" value="NZ_BAABAB010000023.1"/>
</dbReference>
<gene>
    <name evidence="2" type="ORF">GCM10022236_33960</name>
</gene>
<organism evidence="2 3">
    <name type="scientific">Microlunatus ginsengisoli</name>
    <dbReference type="NCBI Taxonomy" id="363863"/>
    <lineage>
        <taxon>Bacteria</taxon>
        <taxon>Bacillati</taxon>
        <taxon>Actinomycetota</taxon>
        <taxon>Actinomycetes</taxon>
        <taxon>Propionibacteriales</taxon>
        <taxon>Propionibacteriaceae</taxon>
        <taxon>Microlunatus</taxon>
    </lineage>
</organism>
<dbReference type="SUPFAM" id="SSF52540">
    <property type="entry name" value="P-loop containing nucleoside triphosphate hydrolases"/>
    <property type="match status" value="1"/>
</dbReference>
<name>A0ABP7AC91_9ACTN</name>
<feature type="region of interest" description="Disordered" evidence="1">
    <location>
        <begin position="1"/>
        <end position="91"/>
    </location>
</feature>
<feature type="compositionally biased region" description="Basic and acidic residues" evidence="1">
    <location>
        <begin position="26"/>
        <end position="43"/>
    </location>
</feature>
<proteinExistence type="predicted"/>
<keyword evidence="3" id="KW-1185">Reference proteome</keyword>
<feature type="compositionally biased region" description="Acidic residues" evidence="1">
    <location>
        <begin position="58"/>
        <end position="69"/>
    </location>
</feature>
<evidence type="ECO:0000313" key="3">
    <source>
        <dbReference type="Proteomes" id="UP001501490"/>
    </source>
</evidence>
<dbReference type="Gene3D" id="3.40.50.300">
    <property type="entry name" value="P-loop containing nucleotide triphosphate hydrolases"/>
    <property type="match status" value="1"/>
</dbReference>
<evidence type="ECO:0008006" key="4">
    <source>
        <dbReference type="Google" id="ProtNLM"/>
    </source>
</evidence>